<feature type="region of interest" description="Disordered" evidence="6">
    <location>
        <begin position="184"/>
        <end position="206"/>
    </location>
</feature>
<dbReference type="GO" id="GO:0003735">
    <property type="term" value="F:structural constituent of ribosome"/>
    <property type="evidence" value="ECO:0007669"/>
    <property type="project" value="InterPro"/>
</dbReference>
<keyword evidence="3 5" id="KW-0689">Ribosomal protein</keyword>
<dbReference type="RefSeq" id="WP_023558905.1">
    <property type="nucleotide sequence ID" value="NZ_KI629786.1"/>
</dbReference>
<dbReference type="HOGENOM" id="CLU_075939_2_0_9"/>
<comment type="function">
    <text evidence="5">This is one of the proteins that binds to the 5S RNA in the ribosome where it forms part of the central protuberance.</text>
</comment>
<dbReference type="GO" id="GO:0006412">
    <property type="term" value="P:translation"/>
    <property type="evidence" value="ECO:0007669"/>
    <property type="project" value="UniProtKB-UniRule"/>
</dbReference>
<dbReference type="NCBIfam" id="TIGR00731">
    <property type="entry name" value="bL25_bact_ctc"/>
    <property type="match status" value="1"/>
</dbReference>
<dbReference type="PATRIC" id="fig|1408254.3.peg.4995"/>
<dbReference type="Pfam" id="PF01386">
    <property type="entry name" value="Ribosomal_L25p"/>
    <property type="match status" value="1"/>
</dbReference>
<dbReference type="Pfam" id="PF14693">
    <property type="entry name" value="Ribosomal_TL5_C"/>
    <property type="match status" value="1"/>
</dbReference>
<gene>
    <name evidence="5" type="primary">rplY</name>
    <name evidence="5" type="synonym">ctc</name>
    <name evidence="9" type="ORF">T458_25615</name>
</gene>
<evidence type="ECO:0000256" key="5">
    <source>
        <dbReference type="HAMAP-Rule" id="MF_01334"/>
    </source>
</evidence>
<accession>V6LZC2</accession>
<dbReference type="Gene3D" id="2.40.240.10">
    <property type="entry name" value="Ribosomal Protein L25, Chain P"/>
    <property type="match status" value="1"/>
</dbReference>
<evidence type="ECO:0000256" key="1">
    <source>
        <dbReference type="ARBA" id="ARBA00022730"/>
    </source>
</evidence>
<dbReference type="AlphaFoldDB" id="V6LZC2"/>
<sequence length="206" mass="22260">MEAIKAQVRERESGNYVRELRRKGWVPAVVYGTDVSNLAIQIEGRALDAVLRTQATNKPFRLVVDGQEHDVMVYELQRHPLAGNILHADFKAINMNEKIHTTVPVLMTGDPELGVATLVRHSVEISCLPGNIPESFTVNVDGLNIGDVVLVQDLQIPAGVDVGLDSMEVLISILPVKAASEESLDAAEDAAETAEAAGSTEESKKV</sequence>
<proteinExistence type="inferred from homology"/>
<dbReference type="GO" id="GO:0008097">
    <property type="term" value="F:5S rRNA binding"/>
    <property type="evidence" value="ECO:0007669"/>
    <property type="project" value="InterPro"/>
</dbReference>
<keyword evidence="2 5" id="KW-0694">RNA-binding</keyword>
<feature type="domain" description="Large ribosomal subunit protein bL25 L25" evidence="7">
    <location>
        <begin position="4"/>
        <end position="90"/>
    </location>
</feature>
<dbReference type="PANTHER" id="PTHR33284">
    <property type="entry name" value="RIBOSOMAL PROTEIN L25/GLN-TRNA SYNTHETASE, ANTI-CODON-BINDING DOMAIN-CONTAINING PROTEIN"/>
    <property type="match status" value="1"/>
</dbReference>
<dbReference type="SUPFAM" id="SSF50715">
    <property type="entry name" value="Ribosomal protein L25-like"/>
    <property type="match status" value="1"/>
</dbReference>
<protein>
    <recommendedName>
        <fullName evidence="5">Large ribosomal subunit protein bL25</fullName>
    </recommendedName>
    <alternativeName>
        <fullName evidence="5">General stress protein CTC</fullName>
    </alternativeName>
</protein>
<dbReference type="OrthoDB" id="9790002at2"/>
<evidence type="ECO:0000256" key="3">
    <source>
        <dbReference type="ARBA" id="ARBA00022980"/>
    </source>
</evidence>
<dbReference type="InterPro" id="IPR020056">
    <property type="entry name" value="Rbsml_bL25/Gln-tRNA_synth_N"/>
</dbReference>
<dbReference type="InterPro" id="IPR011035">
    <property type="entry name" value="Ribosomal_bL25/Gln-tRNA_synth"/>
</dbReference>
<feature type="domain" description="Large ribosomal subunit protein bL25 beta" evidence="8">
    <location>
        <begin position="98"/>
        <end position="175"/>
    </location>
</feature>
<dbReference type="PANTHER" id="PTHR33284:SF1">
    <property type="entry name" value="RIBOSOMAL PROTEIN L25_GLN-TRNA SYNTHETASE, ANTI-CODON-BINDING DOMAIN-CONTAINING PROTEIN"/>
    <property type="match status" value="1"/>
</dbReference>
<dbReference type="InterPro" id="IPR020930">
    <property type="entry name" value="Ribosomal_uL5_bac-type"/>
</dbReference>
<dbReference type="InterPro" id="IPR020057">
    <property type="entry name" value="Ribosomal_bL25_b-dom"/>
</dbReference>
<name>V6LZC2_9BACL</name>
<comment type="similarity">
    <text evidence="5">Belongs to the bacterial ribosomal protein bL25 family. CTC subfamily.</text>
</comment>
<evidence type="ECO:0000256" key="2">
    <source>
        <dbReference type="ARBA" id="ARBA00022884"/>
    </source>
</evidence>
<keyword evidence="1 5" id="KW-0699">rRNA-binding</keyword>
<comment type="caution">
    <text evidence="9">The sequence shown here is derived from an EMBL/GenBank/DDBJ whole genome shotgun (WGS) entry which is preliminary data.</text>
</comment>
<dbReference type="eggNOG" id="COG1825">
    <property type="taxonomic scope" value="Bacteria"/>
</dbReference>
<dbReference type="InterPro" id="IPR037121">
    <property type="entry name" value="Ribosomal_bL25_C"/>
</dbReference>
<dbReference type="STRING" id="1408254.T458_25615"/>
<dbReference type="CDD" id="cd00495">
    <property type="entry name" value="Ribosomal_L25_TL5_CTC"/>
    <property type="match status" value="1"/>
</dbReference>
<reference evidence="9 10" key="1">
    <citation type="journal article" date="2014" name="Genome Announc.">
        <title>Draft Genome Sequence of Brevibacillus panacihumi Strain W25, a Halotolerant Hydrocarbon-Degrading Bacterium.</title>
        <authorList>
            <person name="Wang X."/>
            <person name="Jin D."/>
            <person name="Zhou L."/>
            <person name="Wu L."/>
            <person name="An W."/>
            <person name="Chen Y."/>
            <person name="Zhao L."/>
        </authorList>
    </citation>
    <scope>NUCLEOTIDE SEQUENCE [LARGE SCALE GENOMIC DNA]</scope>
    <source>
        <strain evidence="9 10">W25</strain>
    </source>
</reference>
<evidence type="ECO:0000256" key="6">
    <source>
        <dbReference type="SAM" id="MobiDB-lite"/>
    </source>
</evidence>
<dbReference type="EMBL" id="AYJU01000018">
    <property type="protein sequence ID" value="EST51749.1"/>
    <property type="molecule type" value="Genomic_DNA"/>
</dbReference>
<evidence type="ECO:0000313" key="9">
    <source>
        <dbReference type="EMBL" id="EST51749.1"/>
    </source>
</evidence>
<comment type="subunit">
    <text evidence="5">Part of the 50S ribosomal subunit; part of the 5S rRNA/L5/L18/L25 subcomplex. Contacts the 5S rRNA. Binds to the 5S rRNA independently of L5 and L18.</text>
</comment>
<dbReference type="Gene3D" id="2.170.120.20">
    <property type="entry name" value="Ribosomal protein L25, beta domain"/>
    <property type="match status" value="1"/>
</dbReference>
<evidence type="ECO:0000313" key="10">
    <source>
        <dbReference type="Proteomes" id="UP000017973"/>
    </source>
</evidence>
<dbReference type="HAMAP" id="MF_01334">
    <property type="entry name" value="Ribosomal_bL25_CTC"/>
    <property type="match status" value="1"/>
</dbReference>
<dbReference type="GO" id="GO:0022625">
    <property type="term" value="C:cytosolic large ribosomal subunit"/>
    <property type="evidence" value="ECO:0007669"/>
    <property type="project" value="TreeGrafter"/>
</dbReference>
<evidence type="ECO:0000259" key="7">
    <source>
        <dbReference type="Pfam" id="PF01386"/>
    </source>
</evidence>
<keyword evidence="10" id="KW-1185">Reference proteome</keyword>
<dbReference type="InterPro" id="IPR001021">
    <property type="entry name" value="Ribosomal_bL25_long"/>
</dbReference>
<dbReference type="InterPro" id="IPR029751">
    <property type="entry name" value="Ribosomal_L25_dom"/>
</dbReference>
<evidence type="ECO:0000256" key="4">
    <source>
        <dbReference type="ARBA" id="ARBA00023274"/>
    </source>
</evidence>
<evidence type="ECO:0000259" key="8">
    <source>
        <dbReference type="Pfam" id="PF14693"/>
    </source>
</evidence>
<dbReference type="Proteomes" id="UP000017973">
    <property type="component" value="Unassembled WGS sequence"/>
</dbReference>
<organism evidence="9 10">
    <name type="scientific">Brevibacillus panacihumi W25</name>
    <dbReference type="NCBI Taxonomy" id="1408254"/>
    <lineage>
        <taxon>Bacteria</taxon>
        <taxon>Bacillati</taxon>
        <taxon>Bacillota</taxon>
        <taxon>Bacilli</taxon>
        <taxon>Bacillales</taxon>
        <taxon>Paenibacillaceae</taxon>
        <taxon>Brevibacillus</taxon>
    </lineage>
</organism>
<keyword evidence="4 5" id="KW-0687">Ribonucleoprotein</keyword>